<name>A0A9K3D485_9EUKA</name>
<dbReference type="Proteomes" id="UP000265618">
    <property type="component" value="Unassembled WGS sequence"/>
</dbReference>
<reference evidence="1 2" key="1">
    <citation type="journal article" date="2018" name="PLoS ONE">
        <title>The draft genome of Kipferlia bialata reveals reductive genome evolution in fornicate parasites.</title>
        <authorList>
            <person name="Tanifuji G."/>
            <person name="Takabayashi S."/>
            <person name="Kume K."/>
            <person name="Takagi M."/>
            <person name="Nakayama T."/>
            <person name="Kamikawa R."/>
            <person name="Inagaki Y."/>
            <person name="Hashimoto T."/>
        </authorList>
    </citation>
    <scope>NUCLEOTIDE SEQUENCE [LARGE SCALE GENOMIC DNA]</scope>
    <source>
        <strain evidence="1">NY0173</strain>
    </source>
</reference>
<gene>
    <name evidence="1" type="ORF">KIPB_011117</name>
</gene>
<keyword evidence="2" id="KW-1185">Reference proteome</keyword>
<protein>
    <submittedName>
        <fullName evidence="1">Uncharacterized protein</fullName>
    </submittedName>
</protein>
<dbReference type="AlphaFoldDB" id="A0A9K3D485"/>
<organism evidence="1 2">
    <name type="scientific">Kipferlia bialata</name>
    <dbReference type="NCBI Taxonomy" id="797122"/>
    <lineage>
        <taxon>Eukaryota</taxon>
        <taxon>Metamonada</taxon>
        <taxon>Carpediemonas-like organisms</taxon>
        <taxon>Kipferlia</taxon>
    </lineage>
</organism>
<feature type="non-terminal residue" evidence="1">
    <location>
        <position position="1"/>
    </location>
</feature>
<proteinExistence type="predicted"/>
<dbReference type="EMBL" id="BDIP01004388">
    <property type="protein sequence ID" value="GIQ88788.1"/>
    <property type="molecule type" value="Genomic_DNA"/>
</dbReference>
<sequence>DGGVYSAFEVFGIRDQFSIALTVTGGTGGVLDISAEGGVPLQLDLYNADGVSVASSSASLTTPTGIVWMNVFIDNGTVTVLMIADDDEQVFYFTGDDAKLCNLRDSEAVDDGVSTLFVGGFNRAEASNASSASTAAVSAFAPVTVWTTRVLPYLISIEVTKTDTFEDHSIDFLGTLYLSLFRAKVMRPNAFYPKMTTDENHVHDDDYCFPVSEASTLPLSMQNASDVVDVNPDVVDVLLQPRY</sequence>
<comment type="caution">
    <text evidence="1">The sequence shown here is derived from an EMBL/GenBank/DDBJ whole genome shotgun (WGS) entry which is preliminary data.</text>
</comment>
<evidence type="ECO:0000313" key="2">
    <source>
        <dbReference type="Proteomes" id="UP000265618"/>
    </source>
</evidence>
<evidence type="ECO:0000313" key="1">
    <source>
        <dbReference type="EMBL" id="GIQ88788.1"/>
    </source>
</evidence>
<accession>A0A9K3D485</accession>